<reference evidence="2 3" key="1">
    <citation type="submission" date="2019-11" db="EMBL/GenBank/DDBJ databases">
        <authorList>
            <person name="Dong K."/>
        </authorList>
    </citation>
    <scope>NUCLEOTIDE SEQUENCE [LARGE SCALE GENOMIC DNA]</scope>
    <source>
        <strain evidence="2 3">JCM 17370</strain>
    </source>
</reference>
<dbReference type="Pfam" id="PF10658">
    <property type="entry name" value="DUF2484"/>
    <property type="match status" value="1"/>
</dbReference>
<proteinExistence type="predicted"/>
<dbReference type="OrthoDB" id="7862849at2"/>
<evidence type="ECO:0000313" key="2">
    <source>
        <dbReference type="EMBL" id="MTH36398.1"/>
    </source>
</evidence>
<dbReference type="InterPro" id="IPR018919">
    <property type="entry name" value="DUF2484"/>
</dbReference>
<dbReference type="AlphaFoldDB" id="A0A844HB89"/>
<gene>
    <name evidence="2" type="ORF">GL279_17530</name>
</gene>
<organism evidence="2 3">
    <name type="scientific">Paracoccus limosus</name>
    <dbReference type="NCBI Taxonomy" id="913252"/>
    <lineage>
        <taxon>Bacteria</taxon>
        <taxon>Pseudomonadati</taxon>
        <taxon>Pseudomonadota</taxon>
        <taxon>Alphaproteobacteria</taxon>
        <taxon>Rhodobacterales</taxon>
        <taxon>Paracoccaceae</taxon>
        <taxon>Paracoccus</taxon>
    </lineage>
</organism>
<accession>A0A844HB89</accession>
<feature type="transmembrane region" description="Helical" evidence="1">
    <location>
        <begin position="40"/>
        <end position="73"/>
    </location>
</feature>
<evidence type="ECO:0000256" key="1">
    <source>
        <dbReference type="SAM" id="Phobius"/>
    </source>
</evidence>
<keyword evidence="1" id="KW-0812">Transmembrane</keyword>
<keyword evidence="3" id="KW-1185">Reference proteome</keyword>
<name>A0A844HB89_9RHOB</name>
<protein>
    <submittedName>
        <fullName evidence="2">DUF2484 family protein</fullName>
    </submittedName>
</protein>
<dbReference type="Proteomes" id="UP000442533">
    <property type="component" value="Unassembled WGS sequence"/>
</dbReference>
<dbReference type="EMBL" id="WMIF01000037">
    <property type="protein sequence ID" value="MTH36398.1"/>
    <property type="molecule type" value="Genomic_DNA"/>
</dbReference>
<sequence>MAMLAGHPGAAALAALSWAVLACLLPMVRARWYYPAIWALIVVGVPVLGWLTYLCGPGFGVLFLALGLSLLVWPPVEAMRRRRGQGGTPGALH</sequence>
<keyword evidence="1" id="KW-1133">Transmembrane helix</keyword>
<keyword evidence="1" id="KW-0472">Membrane</keyword>
<evidence type="ECO:0000313" key="3">
    <source>
        <dbReference type="Proteomes" id="UP000442533"/>
    </source>
</evidence>
<comment type="caution">
    <text evidence="2">The sequence shown here is derived from an EMBL/GenBank/DDBJ whole genome shotgun (WGS) entry which is preliminary data.</text>
</comment>